<feature type="domain" description="N-acetyltransferase" evidence="3">
    <location>
        <begin position="1"/>
        <end position="148"/>
    </location>
</feature>
<dbReference type="EMBL" id="FZOC01000006">
    <property type="protein sequence ID" value="SNS10936.1"/>
    <property type="molecule type" value="Genomic_DNA"/>
</dbReference>
<dbReference type="SUPFAM" id="SSF55729">
    <property type="entry name" value="Acyl-CoA N-acyltransferases (Nat)"/>
    <property type="match status" value="1"/>
</dbReference>
<dbReference type="Gene3D" id="3.40.630.30">
    <property type="match status" value="1"/>
</dbReference>
<dbReference type="AlphaFoldDB" id="A0A239BSQ7"/>
<keyword evidence="2" id="KW-0012">Acyltransferase</keyword>
<evidence type="ECO:0000256" key="2">
    <source>
        <dbReference type="ARBA" id="ARBA00023315"/>
    </source>
</evidence>
<dbReference type="Pfam" id="PF00583">
    <property type="entry name" value="Acetyltransf_1"/>
    <property type="match status" value="1"/>
</dbReference>
<accession>A0A239BSQ7</accession>
<evidence type="ECO:0000259" key="3">
    <source>
        <dbReference type="PROSITE" id="PS51186"/>
    </source>
</evidence>
<dbReference type="OrthoDB" id="9797178at2"/>
<dbReference type="PANTHER" id="PTHR43877">
    <property type="entry name" value="AMINOALKYLPHOSPHONATE N-ACETYLTRANSFERASE-RELATED-RELATED"/>
    <property type="match status" value="1"/>
</dbReference>
<gene>
    <name evidence="4" type="ORF">SAMN04488503_2778</name>
</gene>
<sequence length="178" mass="19121">MRIRPETPADAAAIRDINIRAFADHPVSRQTEQFIVEGLRRAGALSVSLVAEEDGRAVGHIAFSPARIAGRDQGWHLLGPLAVLPEWQRRGVGSTLTAAGLDALRALGSRGCVLVGPPEYYTRRGFRQASRLVYPGVPPEVVLCLPLSGPEPEGEVAHHPAFDLTAEGPLDEPGRHGF</sequence>
<dbReference type="InterPro" id="IPR016181">
    <property type="entry name" value="Acyl_CoA_acyltransferase"/>
</dbReference>
<protein>
    <submittedName>
        <fullName evidence="4">Putative acetyltransferase</fullName>
    </submittedName>
</protein>
<dbReference type="PROSITE" id="PS51186">
    <property type="entry name" value="GNAT"/>
    <property type="match status" value="1"/>
</dbReference>
<keyword evidence="5" id="KW-1185">Reference proteome</keyword>
<evidence type="ECO:0000256" key="1">
    <source>
        <dbReference type="ARBA" id="ARBA00022679"/>
    </source>
</evidence>
<evidence type="ECO:0000313" key="5">
    <source>
        <dbReference type="Proteomes" id="UP000198324"/>
    </source>
</evidence>
<proteinExistence type="predicted"/>
<keyword evidence="1 4" id="KW-0808">Transferase</keyword>
<dbReference type="InterPro" id="IPR000182">
    <property type="entry name" value="GNAT_dom"/>
</dbReference>
<dbReference type="CDD" id="cd04301">
    <property type="entry name" value="NAT_SF"/>
    <property type="match status" value="1"/>
</dbReference>
<dbReference type="Proteomes" id="UP000198324">
    <property type="component" value="Unassembled WGS sequence"/>
</dbReference>
<name>A0A239BSQ7_9BACT</name>
<dbReference type="RefSeq" id="WP_089274980.1">
    <property type="nucleotide sequence ID" value="NZ_FZOC01000006.1"/>
</dbReference>
<dbReference type="PANTHER" id="PTHR43877:SF1">
    <property type="entry name" value="ACETYLTRANSFERASE"/>
    <property type="match status" value="1"/>
</dbReference>
<organism evidence="4 5">
    <name type="scientific">Humidesulfovibrio mexicanus</name>
    <dbReference type="NCBI Taxonomy" id="147047"/>
    <lineage>
        <taxon>Bacteria</taxon>
        <taxon>Pseudomonadati</taxon>
        <taxon>Thermodesulfobacteriota</taxon>
        <taxon>Desulfovibrionia</taxon>
        <taxon>Desulfovibrionales</taxon>
        <taxon>Desulfovibrionaceae</taxon>
        <taxon>Humidesulfovibrio</taxon>
    </lineage>
</organism>
<evidence type="ECO:0000313" key="4">
    <source>
        <dbReference type="EMBL" id="SNS10936.1"/>
    </source>
</evidence>
<dbReference type="GO" id="GO:0016747">
    <property type="term" value="F:acyltransferase activity, transferring groups other than amino-acyl groups"/>
    <property type="evidence" value="ECO:0007669"/>
    <property type="project" value="InterPro"/>
</dbReference>
<dbReference type="InterPro" id="IPR050832">
    <property type="entry name" value="Bact_Acetyltransf"/>
</dbReference>
<reference evidence="4 5" key="1">
    <citation type="submission" date="2017-06" db="EMBL/GenBank/DDBJ databases">
        <authorList>
            <person name="Kim H.J."/>
            <person name="Triplett B.A."/>
        </authorList>
    </citation>
    <scope>NUCLEOTIDE SEQUENCE [LARGE SCALE GENOMIC DNA]</scope>
    <source>
        <strain evidence="4 5">DSM 13116</strain>
    </source>
</reference>